<gene>
    <name evidence="1" type="ORF">FQN05_10375</name>
</gene>
<dbReference type="AlphaFoldDB" id="A0A558IL24"/>
<dbReference type="Gene3D" id="3.40.720.10">
    <property type="entry name" value="Alkaline Phosphatase, subunit A"/>
    <property type="match status" value="1"/>
</dbReference>
<sequence length="82" mass="8668">MSFYGVHAVLADVNGVLSKSPYGHSLKNISEQAISHGKSAGVVSSVPFSHATPSAPASWARRCGCPARRHRRVPAVCRRGQG</sequence>
<proteinExistence type="predicted"/>
<comment type="caution">
    <text evidence="1">The sequence shown here is derived from an EMBL/GenBank/DDBJ whole genome shotgun (WGS) entry which is preliminary data.</text>
</comment>
<protein>
    <submittedName>
        <fullName evidence="1">Uncharacterized protein</fullName>
    </submittedName>
</protein>
<dbReference type="Proteomes" id="UP000320648">
    <property type="component" value="Unassembled WGS sequence"/>
</dbReference>
<evidence type="ECO:0000313" key="1">
    <source>
        <dbReference type="EMBL" id="TVU82101.1"/>
    </source>
</evidence>
<dbReference type="InterPro" id="IPR017850">
    <property type="entry name" value="Alkaline_phosphatase_core_sf"/>
</dbReference>
<organism evidence="1 2">
    <name type="scientific">Corynebacterium aurimucosum</name>
    <dbReference type="NCBI Taxonomy" id="169292"/>
    <lineage>
        <taxon>Bacteria</taxon>
        <taxon>Bacillati</taxon>
        <taxon>Actinomycetota</taxon>
        <taxon>Actinomycetes</taxon>
        <taxon>Mycobacteriales</taxon>
        <taxon>Corynebacteriaceae</taxon>
        <taxon>Corynebacterium</taxon>
    </lineage>
</organism>
<dbReference type="EMBL" id="VMTX01000014">
    <property type="protein sequence ID" value="TVU82101.1"/>
    <property type="molecule type" value="Genomic_DNA"/>
</dbReference>
<reference evidence="1 2" key="1">
    <citation type="submission" date="2019-07" db="EMBL/GenBank/DDBJ databases">
        <title>Draft genome of C. aurimucosum strain 15-4290.</title>
        <authorList>
            <person name="Pacheco L.G.C."/>
            <person name="Aguiar E.R.G.R."/>
            <person name="Navas J."/>
            <person name="Santos C.S."/>
            <person name="Rocha D.J.P.G."/>
        </authorList>
    </citation>
    <scope>NUCLEOTIDE SEQUENCE [LARGE SCALE GENOMIC DNA]</scope>
    <source>
        <strain evidence="1 2">15-4290</strain>
    </source>
</reference>
<dbReference type="SUPFAM" id="SSF53649">
    <property type="entry name" value="Alkaline phosphatase-like"/>
    <property type="match status" value="1"/>
</dbReference>
<name>A0A558IL24_9CORY</name>
<evidence type="ECO:0000313" key="2">
    <source>
        <dbReference type="Proteomes" id="UP000320648"/>
    </source>
</evidence>
<accession>A0A558IL24</accession>